<dbReference type="GO" id="GO:0071973">
    <property type="term" value="P:bacterial-type flagellum-dependent cell motility"/>
    <property type="evidence" value="ECO:0007669"/>
    <property type="project" value="InterPro"/>
</dbReference>
<keyword evidence="10" id="KW-1185">Reference proteome</keyword>
<evidence type="ECO:0000256" key="1">
    <source>
        <dbReference type="ARBA" id="ARBA00004365"/>
    </source>
</evidence>
<evidence type="ECO:0000259" key="8">
    <source>
        <dbReference type="Pfam" id="PF21158"/>
    </source>
</evidence>
<dbReference type="InterPro" id="IPR013384">
    <property type="entry name" value="Flagell_FlgL"/>
</dbReference>
<dbReference type="GO" id="GO:0005576">
    <property type="term" value="C:extracellular region"/>
    <property type="evidence" value="ECO:0007669"/>
    <property type="project" value="UniProtKB-SubCell"/>
</dbReference>
<feature type="domain" description="Flagellin C-terminal" evidence="7">
    <location>
        <begin position="319"/>
        <end position="400"/>
    </location>
</feature>
<comment type="similarity">
    <text evidence="3">Belongs to the bacterial flagellin family.</text>
</comment>
<organism evidence="9 10">
    <name type="scientific">Thalassotalea euphylliae</name>
    <dbReference type="NCBI Taxonomy" id="1655234"/>
    <lineage>
        <taxon>Bacteria</taxon>
        <taxon>Pseudomonadati</taxon>
        <taxon>Pseudomonadota</taxon>
        <taxon>Gammaproteobacteria</taxon>
        <taxon>Alteromonadales</taxon>
        <taxon>Colwelliaceae</taxon>
        <taxon>Thalassotalea</taxon>
    </lineage>
</organism>
<gene>
    <name evidence="9" type="primary">flgL</name>
    <name evidence="9" type="ORF">DXX94_05990</name>
</gene>
<keyword evidence="5" id="KW-0975">Bacterial flagellum</keyword>
<dbReference type="EMBL" id="QUOT01000001">
    <property type="protein sequence ID" value="REL30293.1"/>
    <property type="molecule type" value="Genomic_DNA"/>
</dbReference>
<feature type="domain" description="Flagellin N-terminal" evidence="6">
    <location>
        <begin position="3"/>
        <end position="139"/>
    </location>
</feature>
<dbReference type="AlphaFoldDB" id="A0A3E0U138"/>
<evidence type="ECO:0000256" key="2">
    <source>
        <dbReference type="ARBA" id="ARBA00004613"/>
    </source>
</evidence>
<protein>
    <submittedName>
        <fullName evidence="9">Flagellar hook-associated protein 3</fullName>
    </submittedName>
</protein>
<dbReference type="InterPro" id="IPR001492">
    <property type="entry name" value="Flagellin"/>
</dbReference>
<dbReference type="PANTHER" id="PTHR42792:SF1">
    <property type="entry name" value="FLAGELLAR HOOK-ASSOCIATED PROTEIN 3"/>
    <property type="match status" value="1"/>
</dbReference>
<dbReference type="Pfam" id="PF00669">
    <property type="entry name" value="Flagellin_N"/>
    <property type="match status" value="1"/>
</dbReference>
<dbReference type="GO" id="GO:0005198">
    <property type="term" value="F:structural molecule activity"/>
    <property type="evidence" value="ECO:0007669"/>
    <property type="project" value="InterPro"/>
</dbReference>
<reference evidence="10" key="1">
    <citation type="submission" date="2018-08" db="EMBL/GenBank/DDBJ databases">
        <title>Thalassotalea euphylliae genome.</title>
        <authorList>
            <person name="Summers S."/>
            <person name="Rice S.A."/>
            <person name="Freckelton M.L."/>
            <person name="Nedved B.T."/>
            <person name="Hadfield M.G."/>
        </authorList>
    </citation>
    <scope>NUCLEOTIDE SEQUENCE [LARGE SCALE GENOMIC DNA]</scope>
    <source>
        <strain evidence="10">H3</strain>
    </source>
</reference>
<evidence type="ECO:0000313" key="9">
    <source>
        <dbReference type="EMBL" id="REL30293.1"/>
    </source>
</evidence>
<proteinExistence type="inferred from homology"/>
<dbReference type="SUPFAM" id="SSF64518">
    <property type="entry name" value="Phase 1 flagellin"/>
    <property type="match status" value="1"/>
</dbReference>
<keyword evidence="4" id="KW-0964">Secreted</keyword>
<sequence>MRVSTAQFYFQNSQQISQQQSNVNEQTQHLSSGKRVLSAKDDAVNFGTLTGLKGELASIEQFERNITIAENRNSLQETSFSSAIDVLQNLKQRFIQANNGVLSDNDLASIAQVTNNSFEQLLDIANNKDDTGGFIFAGFQSNQQPFIRQPDNSVIYNGDNGVRELSIGSNVDVTLNQPGDKAFLNVDNPQGDFSANYLANTSGIALQSAVVANRGAYNTTTNPPDYTFNFTSATDLTVTDSLGNTVFNTNTYAAGQTVAFNGLEVQISGNPLPGDSFQLQPDEEVSVFETIGAALDWINQGANPANPAQHKVDHAEILAQIDASINHLLARQAEAGVNRQLIDSQKNIHADNELIIEGSRSGIEDLDFAKAVSDFQQSQTALQAAQQTFVQVRELSLFNFI</sequence>
<evidence type="ECO:0000256" key="5">
    <source>
        <dbReference type="ARBA" id="ARBA00023143"/>
    </source>
</evidence>
<keyword evidence="9" id="KW-0966">Cell projection</keyword>
<comment type="subcellular location">
    <subcellularLocation>
        <location evidence="1">Bacterial flagellum</location>
    </subcellularLocation>
    <subcellularLocation>
        <location evidence="2">Secreted</location>
    </subcellularLocation>
</comment>
<evidence type="ECO:0000259" key="7">
    <source>
        <dbReference type="Pfam" id="PF00700"/>
    </source>
</evidence>
<dbReference type="PANTHER" id="PTHR42792">
    <property type="entry name" value="FLAGELLIN"/>
    <property type="match status" value="1"/>
</dbReference>
<evidence type="ECO:0000259" key="6">
    <source>
        <dbReference type="Pfam" id="PF00669"/>
    </source>
</evidence>
<dbReference type="Proteomes" id="UP000256899">
    <property type="component" value="Unassembled WGS sequence"/>
</dbReference>
<dbReference type="NCBIfam" id="TIGR02550">
    <property type="entry name" value="flagell_flgL"/>
    <property type="match status" value="1"/>
</dbReference>
<name>A0A3E0U138_9GAMM</name>
<dbReference type="Pfam" id="PF21158">
    <property type="entry name" value="flgK_1st_1"/>
    <property type="match status" value="1"/>
</dbReference>
<evidence type="ECO:0000256" key="4">
    <source>
        <dbReference type="ARBA" id="ARBA00022525"/>
    </source>
</evidence>
<dbReference type="InterPro" id="IPR001029">
    <property type="entry name" value="Flagellin_N"/>
</dbReference>
<dbReference type="RefSeq" id="WP_116014528.1">
    <property type="nucleotide sequence ID" value="NZ_QUOT01000001.1"/>
</dbReference>
<feature type="domain" description="Flagellar hook-associated protein 1 D2-like" evidence="8">
    <location>
        <begin position="219"/>
        <end position="281"/>
    </location>
</feature>
<keyword evidence="9" id="KW-0969">Cilium</keyword>
<dbReference type="InterPro" id="IPR046358">
    <property type="entry name" value="Flagellin_C"/>
</dbReference>
<evidence type="ECO:0000256" key="3">
    <source>
        <dbReference type="ARBA" id="ARBA00005709"/>
    </source>
</evidence>
<dbReference type="InterPro" id="IPR049119">
    <property type="entry name" value="FlgK_D2-like"/>
</dbReference>
<evidence type="ECO:0000313" key="10">
    <source>
        <dbReference type="Proteomes" id="UP000256899"/>
    </source>
</evidence>
<dbReference type="Gene3D" id="1.20.1330.10">
    <property type="entry name" value="f41 fragment of flagellin, N-terminal domain"/>
    <property type="match status" value="2"/>
</dbReference>
<dbReference type="GO" id="GO:0009424">
    <property type="term" value="C:bacterial-type flagellum hook"/>
    <property type="evidence" value="ECO:0007669"/>
    <property type="project" value="InterPro"/>
</dbReference>
<dbReference type="Pfam" id="PF00700">
    <property type="entry name" value="Flagellin_C"/>
    <property type="match status" value="1"/>
</dbReference>
<keyword evidence="9" id="KW-0282">Flagellum</keyword>
<accession>A0A3E0U138</accession>
<comment type="caution">
    <text evidence="9">The sequence shown here is derived from an EMBL/GenBank/DDBJ whole genome shotgun (WGS) entry which is preliminary data.</text>
</comment>